<dbReference type="InterPro" id="IPR011051">
    <property type="entry name" value="RmlC_Cupin_sf"/>
</dbReference>
<accession>A0A3N0GJ99</accession>
<dbReference type="SUPFAM" id="SSF51182">
    <property type="entry name" value="RmlC-like cupins"/>
    <property type="match status" value="1"/>
</dbReference>
<evidence type="ECO:0000259" key="1">
    <source>
        <dbReference type="Pfam" id="PF07883"/>
    </source>
</evidence>
<dbReference type="EMBL" id="RJSF01000044">
    <property type="protein sequence ID" value="RNM12491.1"/>
    <property type="molecule type" value="Genomic_DNA"/>
</dbReference>
<proteinExistence type="predicted"/>
<evidence type="ECO:0000313" key="3">
    <source>
        <dbReference type="Proteomes" id="UP000279994"/>
    </source>
</evidence>
<dbReference type="InterPro" id="IPR053146">
    <property type="entry name" value="QDO-like"/>
</dbReference>
<dbReference type="Gene3D" id="2.60.120.10">
    <property type="entry name" value="Jelly Rolls"/>
    <property type="match status" value="1"/>
</dbReference>
<dbReference type="RefSeq" id="WP_123224255.1">
    <property type="nucleotide sequence ID" value="NZ_RJSF01000044.1"/>
</dbReference>
<dbReference type="OrthoDB" id="6058at2"/>
<dbReference type="Proteomes" id="UP000279994">
    <property type="component" value="Unassembled WGS sequence"/>
</dbReference>
<comment type="caution">
    <text evidence="2">The sequence shown here is derived from an EMBL/GenBank/DDBJ whole genome shotgun (WGS) entry which is preliminary data.</text>
</comment>
<protein>
    <submittedName>
        <fullName evidence="2">Cupin domain-containing protein</fullName>
    </submittedName>
</protein>
<sequence>MTLVATVRNSGESEQRWFYGGGLMTWLATPEETGGDFFLSEFVGEKGKVTPMHVHPAAHETFYILDGEILLDIDGEKHSLSTGGVAVVPRGVPHAFMVTSPTMRSLTIQTPGTDEAFYRMASEPALPGSEPVPVDFDRIREAALRTGAIEIVGPPPFEP</sequence>
<organism evidence="2 3">
    <name type="scientific">Nocardioides pocheonensis</name>
    <dbReference type="NCBI Taxonomy" id="661485"/>
    <lineage>
        <taxon>Bacteria</taxon>
        <taxon>Bacillati</taxon>
        <taxon>Actinomycetota</taxon>
        <taxon>Actinomycetes</taxon>
        <taxon>Propionibacteriales</taxon>
        <taxon>Nocardioidaceae</taxon>
        <taxon>Nocardioides</taxon>
    </lineage>
</organism>
<dbReference type="PANTHER" id="PTHR36440:SF1">
    <property type="entry name" value="PUTATIVE (AFU_ORTHOLOGUE AFUA_8G07350)-RELATED"/>
    <property type="match status" value="1"/>
</dbReference>
<dbReference type="PANTHER" id="PTHR36440">
    <property type="entry name" value="PUTATIVE (AFU_ORTHOLOGUE AFUA_8G07350)-RELATED"/>
    <property type="match status" value="1"/>
</dbReference>
<dbReference type="InterPro" id="IPR014710">
    <property type="entry name" value="RmlC-like_jellyroll"/>
</dbReference>
<dbReference type="Pfam" id="PF07883">
    <property type="entry name" value="Cupin_2"/>
    <property type="match status" value="1"/>
</dbReference>
<name>A0A3N0GJ99_9ACTN</name>
<feature type="domain" description="Cupin type-2" evidence="1">
    <location>
        <begin position="45"/>
        <end position="100"/>
    </location>
</feature>
<gene>
    <name evidence="2" type="ORF">EFL26_17800</name>
</gene>
<reference evidence="2 3" key="1">
    <citation type="submission" date="2018-11" db="EMBL/GenBank/DDBJ databases">
        <authorList>
            <person name="Li F."/>
        </authorList>
    </citation>
    <scope>NUCLEOTIDE SEQUENCE [LARGE SCALE GENOMIC DNA]</scope>
    <source>
        <strain evidence="2 3">Gsoil 818</strain>
    </source>
</reference>
<dbReference type="AlphaFoldDB" id="A0A3N0GJ99"/>
<dbReference type="InterPro" id="IPR013096">
    <property type="entry name" value="Cupin_2"/>
</dbReference>
<keyword evidence="3" id="KW-1185">Reference proteome</keyword>
<evidence type="ECO:0000313" key="2">
    <source>
        <dbReference type="EMBL" id="RNM12491.1"/>
    </source>
</evidence>